<dbReference type="Proteomes" id="UP000078544">
    <property type="component" value="Unassembled WGS sequence"/>
</dbReference>
<dbReference type="EMBL" id="AZGY01000001">
    <property type="protein sequence ID" value="OAA33122.1"/>
    <property type="molecule type" value="Genomic_DNA"/>
</dbReference>
<comment type="caution">
    <text evidence="2">The sequence shown here is derived from an EMBL/GenBank/DDBJ whole genome shotgun (WGS) entry which is preliminary data.</text>
</comment>
<evidence type="ECO:0000313" key="3">
    <source>
        <dbReference type="Proteomes" id="UP000078544"/>
    </source>
</evidence>
<keyword evidence="1" id="KW-0812">Transmembrane</keyword>
<dbReference type="AlphaFoldDB" id="A0A166UYY3"/>
<sequence>MDRMRASLVISNLAWLVTIILALGLIFSHLGHNVVLRASDELVHAEQMVSAAAHSFAIRGECNDSAPMFASAVDAVTALGLTGSITASHVVRDSQTGESVPVSTQTALSTIYSVVSSSPEVTSTSTSTRTKTGTVTVTHYPVPEYTAASENSCQTVVTETVYVTVYPDATVTAGASTLTNVNSQVSYTSGLPDVTLSGNPSTLTAVQTDVSFTSGAPDATISGNPSTVTNFRTDVSVTTGLPDVTVSGEASTFTDVQVSWRWSLSTTYLTAVTTVTISDLWPPSANSEASSVEVPQVTTVTITPSAPSSSGFISSEVAGDATSLPAGSPTSTYTEIVTATGGPPVVQITTVDVFPPAYSDSSYNSTSTVAAAVSATWTSSSIGETVETSTATSSATESVVTPIIISDGSKRPEPRGGGRGISNLACTVMLIAVIMFMF</sequence>
<keyword evidence="1" id="KW-0472">Membrane</keyword>
<feature type="transmembrane region" description="Helical" evidence="1">
    <location>
        <begin position="6"/>
        <end position="27"/>
    </location>
</feature>
<dbReference type="OrthoDB" id="4940504at2759"/>
<keyword evidence="3" id="KW-1185">Reference proteome</keyword>
<name>A0A166UYY3_9HYPO</name>
<proteinExistence type="predicted"/>
<protein>
    <submittedName>
        <fullName evidence="2">Uncharacterized protein</fullName>
    </submittedName>
</protein>
<reference evidence="2 3" key="1">
    <citation type="journal article" date="2016" name="Genome Biol. Evol.">
        <title>Divergent and convergent evolution of fungal pathogenicity.</title>
        <authorList>
            <person name="Shang Y."/>
            <person name="Xiao G."/>
            <person name="Zheng P."/>
            <person name="Cen K."/>
            <person name="Zhan S."/>
            <person name="Wang C."/>
        </authorList>
    </citation>
    <scope>NUCLEOTIDE SEQUENCE [LARGE SCALE GENOMIC DNA]</scope>
    <source>
        <strain evidence="2 3">RCEF 2490</strain>
    </source>
</reference>
<organism evidence="2 3">
    <name type="scientific">Moelleriella libera RCEF 2490</name>
    <dbReference type="NCBI Taxonomy" id="1081109"/>
    <lineage>
        <taxon>Eukaryota</taxon>
        <taxon>Fungi</taxon>
        <taxon>Dikarya</taxon>
        <taxon>Ascomycota</taxon>
        <taxon>Pezizomycotina</taxon>
        <taxon>Sordariomycetes</taxon>
        <taxon>Hypocreomycetidae</taxon>
        <taxon>Hypocreales</taxon>
        <taxon>Clavicipitaceae</taxon>
        <taxon>Moelleriella</taxon>
    </lineage>
</organism>
<evidence type="ECO:0000256" key="1">
    <source>
        <dbReference type="SAM" id="Phobius"/>
    </source>
</evidence>
<gene>
    <name evidence="2" type="ORF">AAL_00587</name>
</gene>
<evidence type="ECO:0000313" key="2">
    <source>
        <dbReference type="EMBL" id="OAA33122.1"/>
    </source>
</evidence>
<keyword evidence="1" id="KW-1133">Transmembrane helix</keyword>
<accession>A0A166UYY3</accession>